<dbReference type="SUPFAM" id="SSF53383">
    <property type="entry name" value="PLP-dependent transferases"/>
    <property type="match status" value="1"/>
</dbReference>
<feature type="domain" description="Aminotransferase class V" evidence="10">
    <location>
        <begin position="174"/>
        <end position="485"/>
    </location>
</feature>
<evidence type="ECO:0000256" key="3">
    <source>
        <dbReference type="ARBA" id="ARBA00013049"/>
    </source>
</evidence>
<name>A0A1L9RUS3_ASPWE</name>
<feature type="region of interest" description="Disordered" evidence="9">
    <location>
        <begin position="48"/>
        <end position="148"/>
    </location>
</feature>
<evidence type="ECO:0000256" key="9">
    <source>
        <dbReference type="SAM" id="MobiDB-lite"/>
    </source>
</evidence>
<dbReference type="Gene3D" id="3.40.640.10">
    <property type="entry name" value="Type I PLP-dependent aspartate aminotransferase-like (Major domain)"/>
    <property type="match status" value="1"/>
</dbReference>
<keyword evidence="5" id="KW-0808">Transferase</keyword>
<dbReference type="InterPro" id="IPR000192">
    <property type="entry name" value="Aminotrans_V_dom"/>
</dbReference>
<dbReference type="VEuPathDB" id="FungiDB:ASPWEDRAFT_57320"/>
<dbReference type="FunFam" id="3.90.1150.10:FF:000049">
    <property type="entry name" value="Alanine-glyoxylate aminotransferase 1"/>
    <property type="match status" value="1"/>
</dbReference>
<dbReference type="InterPro" id="IPR020578">
    <property type="entry name" value="Aminotrans_V_PyrdxlP_BS"/>
</dbReference>
<dbReference type="RefSeq" id="XP_040692319.1">
    <property type="nucleotide sequence ID" value="XM_040838331.1"/>
</dbReference>
<feature type="compositionally biased region" description="Polar residues" evidence="9">
    <location>
        <begin position="48"/>
        <end position="60"/>
    </location>
</feature>
<dbReference type="Pfam" id="PF00266">
    <property type="entry name" value="Aminotran_5"/>
    <property type="match status" value="1"/>
</dbReference>
<keyword evidence="4" id="KW-0032">Aminotransferase</keyword>
<dbReference type="EMBL" id="KV878210">
    <property type="protein sequence ID" value="OJJ38643.1"/>
    <property type="molecule type" value="Genomic_DNA"/>
</dbReference>
<organism evidence="11 12">
    <name type="scientific">Aspergillus wentii DTO 134E9</name>
    <dbReference type="NCBI Taxonomy" id="1073089"/>
    <lineage>
        <taxon>Eukaryota</taxon>
        <taxon>Fungi</taxon>
        <taxon>Dikarya</taxon>
        <taxon>Ascomycota</taxon>
        <taxon>Pezizomycotina</taxon>
        <taxon>Eurotiomycetes</taxon>
        <taxon>Eurotiomycetidae</taxon>
        <taxon>Eurotiales</taxon>
        <taxon>Aspergillaceae</taxon>
        <taxon>Aspergillus</taxon>
        <taxon>Aspergillus subgen. Cremei</taxon>
    </lineage>
</organism>
<evidence type="ECO:0000259" key="10">
    <source>
        <dbReference type="Pfam" id="PF00266"/>
    </source>
</evidence>
<dbReference type="GO" id="GO:0004760">
    <property type="term" value="F:L-serine-pyruvate transaminase activity"/>
    <property type="evidence" value="ECO:0007669"/>
    <property type="project" value="TreeGrafter"/>
</dbReference>
<comment type="similarity">
    <text evidence="2 7">Belongs to the class-V pyridoxal-phosphate-dependent aminotransferase family.</text>
</comment>
<sequence>MDGYTETVLHVPTDYRIEKKGCNWTAFKAIVIKSSSLNNKPQYHGNFSMFNESSTTPSKNAQRKAPPGSTVSEMAPKGTTQRLSLISRHLDQRLPLPDLNTPFSTERTSREPDDIEYKPIDRTVPPPRFANSPIDPPSQSPPTKMSSQAPHNTLLIPGPIEFDDAVLQSMSHYAESHVAPGFVKVFGETLTLVRKLFQSTNPAAQPFIISGSGTLGWDIVASNLLERGENALVLHTGYFADSFATCLETYGANATQLKAPIGDRPSLAEVEQALKEKPYKVVTITHVDTSTGVLSDIKGVTEVVRRVSPQTLVVVDGVCSVGSEEIAFDEWDIDVVLTASQKAIGCPPGLSILMTSGRAIETVKSRKTPPSSYYASINNWLPIMQNYENFKPSYFATPPTQLVHALHTTLSQITARPLAERFAIHTQASDRVKATVAELGLSQLAAKPENQAHGMTAIYLPDGLAPPDVLPGLLKRGVIFAAGLHKEIATKYIRFGHMGVSVTDPARNDIDRAIASLKEALTEAKQAKGL</sequence>
<dbReference type="InterPro" id="IPR015421">
    <property type="entry name" value="PyrdxlP-dep_Trfase_major"/>
</dbReference>
<evidence type="ECO:0000256" key="5">
    <source>
        <dbReference type="ARBA" id="ARBA00022679"/>
    </source>
</evidence>
<dbReference type="InterPro" id="IPR015422">
    <property type="entry name" value="PyrdxlP-dep_Trfase_small"/>
</dbReference>
<dbReference type="GO" id="GO:0019265">
    <property type="term" value="P:glycine biosynthetic process, by transamination of glyoxylate"/>
    <property type="evidence" value="ECO:0007669"/>
    <property type="project" value="TreeGrafter"/>
</dbReference>
<dbReference type="PANTHER" id="PTHR21152">
    <property type="entry name" value="AMINOTRANSFERASE CLASS V"/>
    <property type="match status" value="1"/>
</dbReference>
<evidence type="ECO:0000256" key="8">
    <source>
        <dbReference type="RuleBase" id="RU004504"/>
    </source>
</evidence>
<dbReference type="AlphaFoldDB" id="A0A1L9RUS3"/>
<evidence type="ECO:0000256" key="1">
    <source>
        <dbReference type="ARBA" id="ARBA00001933"/>
    </source>
</evidence>
<dbReference type="FunFam" id="3.40.640.10:FF:000027">
    <property type="entry name" value="Serine--pyruvate aminotransferase, mitochondrial"/>
    <property type="match status" value="1"/>
</dbReference>
<dbReference type="Proteomes" id="UP000184383">
    <property type="component" value="Unassembled WGS sequence"/>
</dbReference>
<gene>
    <name evidence="11" type="ORF">ASPWEDRAFT_57320</name>
</gene>
<dbReference type="PANTHER" id="PTHR21152:SF24">
    <property type="entry name" value="ALANINE--GLYOXYLATE AMINOTRANSFERASE 1"/>
    <property type="match status" value="1"/>
</dbReference>
<reference evidence="12" key="1">
    <citation type="journal article" date="2017" name="Genome Biol.">
        <title>Comparative genomics reveals high biological diversity and specific adaptations in the industrially and medically important fungal genus Aspergillus.</title>
        <authorList>
            <person name="de Vries R.P."/>
            <person name="Riley R."/>
            <person name="Wiebenga A."/>
            <person name="Aguilar-Osorio G."/>
            <person name="Amillis S."/>
            <person name="Uchima C.A."/>
            <person name="Anderluh G."/>
            <person name="Asadollahi M."/>
            <person name="Askin M."/>
            <person name="Barry K."/>
            <person name="Battaglia E."/>
            <person name="Bayram O."/>
            <person name="Benocci T."/>
            <person name="Braus-Stromeyer S.A."/>
            <person name="Caldana C."/>
            <person name="Canovas D."/>
            <person name="Cerqueira G.C."/>
            <person name="Chen F."/>
            <person name="Chen W."/>
            <person name="Choi C."/>
            <person name="Clum A."/>
            <person name="Dos Santos R.A."/>
            <person name="Damasio A.R."/>
            <person name="Diallinas G."/>
            <person name="Emri T."/>
            <person name="Fekete E."/>
            <person name="Flipphi M."/>
            <person name="Freyberg S."/>
            <person name="Gallo A."/>
            <person name="Gournas C."/>
            <person name="Habgood R."/>
            <person name="Hainaut M."/>
            <person name="Harispe M.L."/>
            <person name="Henrissat B."/>
            <person name="Hilden K.S."/>
            <person name="Hope R."/>
            <person name="Hossain A."/>
            <person name="Karabika E."/>
            <person name="Karaffa L."/>
            <person name="Karanyi Z."/>
            <person name="Krasevec N."/>
            <person name="Kuo A."/>
            <person name="Kusch H."/>
            <person name="LaButti K."/>
            <person name="Lagendijk E.L."/>
            <person name="Lapidus A."/>
            <person name="Levasseur A."/>
            <person name="Lindquist E."/>
            <person name="Lipzen A."/>
            <person name="Logrieco A.F."/>
            <person name="MacCabe A."/>
            <person name="Maekelae M.R."/>
            <person name="Malavazi I."/>
            <person name="Melin P."/>
            <person name="Meyer V."/>
            <person name="Mielnichuk N."/>
            <person name="Miskei M."/>
            <person name="Molnar A.P."/>
            <person name="Mule G."/>
            <person name="Ngan C.Y."/>
            <person name="Orejas M."/>
            <person name="Orosz E."/>
            <person name="Ouedraogo J.P."/>
            <person name="Overkamp K.M."/>
            <person name="Park H.-S."/>
            <person name="Perrone G."/>
            <person name="Piumi F."/>
            <person name="Punt P.J."/>
            <person name="Ram A.F."/>
            <person name="Ramon A."/>
            <person name="Rauscher S."/>
            <person name="Record E."/>
            <person name="Riano-Pachon D.M."/>
            <person name="Robert V."/>
            <person name="Roehrig J."/>
            <person name="Ruller R."/>
            <person name="Salamov A."/>
            <person name="Salih N.S."/>
            <person name="Samson R.A."/>
            <person name="Sandor E."/>
            <person name="Sanguinetti M."/>
            <person name="Schuetze T."/>
            <person name="Sepcic K."/>
            <person name="Shelest E."/>
            <person name="Sherlock G."/>
            <person name="Sophianopoulou V."/>
            <person name="Squina F.M."/>
            <person name="Sun H."/>
            <person name="Susca A."/>
            <person name="Todd R.B."/>
            <person name="Tsang A."/>
            <person name="Unkles S.E."/>
            <person name="van de Wiele N."/>
            <person name="van Rossen-Uffink D."/>
            <person name="Oliveira J.V."/>
            <person name="Vesth T.C."/>
            <person name="Visser J."/>
            <person name="Yu J.-H."/>
            <person name="Zhou M."/>
            <person name="Andersen M.R."/>
            <person name="Archer D.B."/>
            <person name="Baker S.E."/>
            <person name="Benoit I."/>
            <person name="Brakhage A.A."/>
            <person name="Braus G.H."/>
            <person name="Fischer R."/>
            <person name="Frisvad J.C."/>
            <person name="Goldman G.H."/>
            <person name="Houbraken J."/>
            <person name="Oakley B."/>
            <person name="Pocsi I."/>
            <person name="Scazzocchio C."/>
            <person name="Seiboth B."/>
            <person name="vanKuyk P.A."/>
            <person name="Wortman J."/>
            <person name="Dyer P.S."/>
            <person name="Grigoriev I.V."/>
        </authorList>
    </citation>
    <scope>NUCLEOTIDE SEQUENCE [LARGE SCALE GENOMIC DNA]</scope>
    <source>
        <strain evidence="12">DTO 134E9</strain>
    </source>
</reference>
<dbReference type="EC" id="2.6.1.44" evidence="3"/>
<dbReference type="GO" id="GO:0008453">
    <property type="term" value="F:alanine-glyoxylate transaminase activity"/>
    <property type="evidence" value="ECO:0007669"/>
    <property type="project" value="UniProtKB-EC"/>
</dbReference>
<dbReference type="PROSITE" id="PS00595">
    <property type="entry name" value="AA_TRANSFER_CLASS_5"/>
    <property type="match status" value="1"/>
</dbReference>
<dbReference type="GeneID" id="63754179"/>
<protein>
    <recommendedName>
        <fullName evidence="3">alanine--glyoxylate transaminase</fullName>
        <ecNumber evidence="3">2.6.1.44</ecNumber>
    </recommendedName>
</protein>
<evidence type="ECO:0000256" key="4">
    <source>
        <dbReference type="ARBA" id="ARBA00022576"/>
    </source>
</evidence>
<comment type="cofactor">
    <cofactor evidence="1 8">
        <name>pyridoxal 5'-phosphate</name>
        <dbReference type="ChEBI" id="CHEBI:597326"/>
    </cofactor>
</comment>
<feature type="compositionally biased region" description="Pro residues" evidence="9">
    <location>
        <begin position="124"/>
        <end position="140"/>
    </location>
</feature>
<keyword evidence="6" id="KW-0663">Pyridoxal phosphate</keyword>
<accession>A0A1L9RUS3</accession>
<evidence type="ECO:0000256" key="7">
    <source>
        <dbReference type="RuleBase" id="RU004075"/>
    </source>
</evidence>
<feature type="compositionally biased region" description="Basic and acidic residues" evidence="9">
    <location>
        <begin position="107"/>
        <end position="121"/>
    </location>
</feature>
<dbReference type="OrthoDB" id="7403325at2759"/>
<evidence type="ECO:0000256" key="6">
    <source>
        <dbReference type="ARBA" id="ARBA00022898"/>
    </source>
</evidence>
<proteinExistence type="inferred from homology"/>
<dbReference type="STRING" id="1073089.A0A1L9RUS3"/>
<evidence type="ECO:0000256" key="2">
    <source>
        <dbReference type="ARBA" id="ARBA00009236"/>
    </source>
</evidence>
<evidence type="ECO:0000313" key="11">
    <source>
        <dbReference type="EMBL" id="OJJ38643.1"/>
    </source>
</evidence>
<dbReference type="InterPro" id="IPR015424">
    <property type="entry name" value="PyrdxlP-dep_Trfase"/>
</dbReference>
<dbReference type="Gene3D" id="3.90.1150.10">
    <property type="entry name" value="Aspartate Aminotransferase, domain 1"/>
    <property type="match status" value="1"/>
</dbReference>
<keyword evidence="12" id="KW-1185">Reference proteome</keyword>
<evidence type="ECO:0000313" key="12">
    <source>
        <dbReference type="Proteomes" id="UP000184383"/>
    </source>
</evidence>
<dbReference type="GO" id="GO:0005777">
    <property type="term" value="C:peroxisome"/>
    <property type="evidence" value="ECO:0007669"/>
    <property type="project" value="TreeGrafter"/>
</dbReference>